<dbReference type="Gene3D" id="3.40.50.880">
    <property type="match status" value="1"/>
</dbReference>
<dbReference type="CDD" id="cd01741">
    <property type="entry name" value="GATase1_1"/>
    <property type="match status" value="1"/>
</dbReference>
<dbReference type="GeneID" id="81354229"/>
<organism evidence="1 2">
    <name type="scientific">Penicillium argentinense</name>
    <dbReference type="NCBI Taxonomy" id="1131581"/>
    <lineage>
        <taxon>Eukaryota</taxon>
        <taxon>Fungi</taxon>
        <taxon>Dikarya</taxon>
        <taxon>Ascomycota</taxon>
        <taxon>Pezizomycotina</taxon>
        <taxon>Eurotiomycetes</taxon>
        <taxon>Eurotiomycetidae</taxon>
        <taxon>Eurotiales</taxon>
        <taxon>Aspergillaceae</taxon>
        <taxon>Penicillium</taxon>
    </lineage>
</organism>
<evidence type="ECO:0008006" key="3">
    <source>
        <dbReference type="Google" id="ProtNLM"/>
    </source>
</evidence>
<dbReference type="RefSeq" id="XP_056478222.1">
    <property type="nucleotide sequence ID" value="XM_056615250.1"/>
</dbReference>
<gene>
    <name evidence="1" type="ORF">N7532_002756</name>
</gene>
<comment type="caution">
    <text evidence="1">The sequence shown here is derived from an EMBL/GenBank/DDBJ whole genome shotgun (WGS) entry which is preliminary data.</text>
</comment>
<reference evidence="1" key="2">
    <citation type="journal article" date="2023" name="IMA Fungus">
        <title>Comparative genomic study of the Penicillium genus elucidates a diverse pangenome and 15 lateral gene transfer events.</title>
        <authorList>
            <person name="Petersen C."/>
            <person name="Sorensen T."/>
            <person name="Nielsen M.R."/>
            <person name="Sondergaard T.E."/>
            <person name="Sorensen J.L."/>
            <person name="Fitzpatrick D.A."/>
            <person name="Frisvad J.C."/>
            <person name="Nielsen K.L."/>
        </authorList>
    </citation>
    <scope>NUCLEOTIDE SEQUENCE</scope>
    <source>
        <strain evidence="1">IBT 30761</strain>
    </source>
</reference>
<dbReference type="PANTHER" id="PTHR42695:SF6">
    <property type="entry name" value="GLUTAMINE AMIDOTRANSFERASE DOMAIN-CONTAINING PROTEIN"/>
    <property type="match status" value="1"/>
</dbReference>
<sequence>MPLLNPANEDTPRHQVHVAVLDTDVPCPAVYAKRGLHSSQFRVLLQAAAERLNQHPQSLRHGRIQVHVTAYDIVGGSYPPPEFLRAGPQSPTDSTAKSGPTPIDAILVTGAAAAAYDNLPWIPGLQAFIQTVHAKYPFVRIYGSCFGHQLIAQALLAGQQCSIGDFPSKISVEPSVLGHEIGVHPIILDPEFSSRFSSLAQFSQERPLQLQLIHGDIVTPSQDIPPSPERLNLPDPWINVGSSEKCLIQGLYYPGRVLTLQGHFEFDAFASGELCRQFSRMYDWPAPKLKFHLESIWSSPQAIDGPAGPYDDSKAVAEMALLFFADEDRPTEE</sequence>
<evidence type="ECO:0000313" key="1">
    <source>
        <dbReference type="EMBL" id="KAJ5110111.1"/>
    </source>
</evidence>
<dbReference type="GO" id="GO:0005829">
    <property type="term" value="C:cytosol"/>
    <property type="evidence" value="ECO:0007669"/>
    <property type="project" value="TreeGrafter"/>
</dbReference>
<proteinExistence type="predicted"/>
<accession>A0A9W9G0Y6</accession>
<reference evidence="1" key="1">
    <citation type="submission" date="2022-11" db="EMBL/GenBank/DDBJ databases">
        <authorList>
            <person name="Petersen C."/>
        </authorList>
    </citation>
    <scope>NUCLEOTIDE SEQUENCE</scope>
    <source>
        <strain evidence="1">IBT 30761</strain>
    </source>
</reference>
<dbReference type="InterPro" id="IPR044992">
    <property type="entry name" value="ChyE-like"/>
</dbReference>
<dbReference type="Proteomes" id="UP001149074">
    <property type="component" value="Unassembled WGS sequence"/>
</dbReference>
<dbReference type="PANTHER" id="PTHR42695">
    <property type="entry name" value="GLUTAMINE AMIDOTRANSFERASE YLR126C-RELATED"/>
    <property type="match status" value="1"/>
</dbReference>
<name>A0A9W9G0Y6_9EURO</name>
<dbReference type="SUPFAM" id="SSF52317">
    <property type="entry name" value="Class I glutamine amidotransferase-like"/>
    <property type="match status" value="1"/>
</dbReference>
<dbReference type="AlphaFoldDB" id="A0A9W9G0Y6"/>
<dbReference type="InterPro" id="IPR029062">
    <property type="entry name" value="Class_I_gatase-like"/>
</dbReference>
<dbReference type="GO" id="GO:0005634">
    <property type="term" value="C:nucleus"/>
    <property type="evidence" value="ECO:0007669"/>
    <property type="project" value="TreeGrafter"/>
</dbReference>
<dbReference type="EMBL" id="JAPQKI010000003">
    <property type="protein sequence ID" value="KAJ5110111.1"/>
    <property type="molecule type" value="Genomic_DNA"/>
</dbReference>
<evidence type="ECO:0000313" key="2">
    <source>
        <dbReference type="Proteomes" id="UP001149074"/>
    </source>
</evidence>
<keyword evidence="2" id="KW-1185">Reference proteome</keyword>
<dbReference type="OrthoDB" id="1669814at2759"/>
<protein>
    <recommendedName>
        <fullName evidence="3">Class I glutamine amidotransferase-like protein</fullName>
    </recommendedName>
</protein>